<keyword evidence="1" id="KW-1133">Transmembrane helix</keyword>
<evidence type="ECO:0000313" key="2">
    <source>
        <dbReference type="EMBL" id="PWJ38582.1"/>
    </source>
</evidence>
<keyword evidence="1" id="KW-0812">Transmembrane</keyword>
<name>A0A315Z585_SEDFL</name>
<feature type="transmembrane region" description="Helical" evidence="1">
    <location>
        <begin position="9"/>
        <end position="28"/>
    </location>
</feature>
<evidence type="ECO:0000256" key="1">
    <source>
        <dbReference type="SAM" id="Phobius"/>
    </source>
</evidence>
<sequence length="111" mass="12800">MSDKNKNKLIIAIVVIIALICTYLLQFLEGEIRSYLINNGENQYMFSWWFFALDSLLTVLIILGFLNAIWSVSISKKFKILLTVVSLISYVYLLVNRANLLQLLNEIHQSS</sequence>
<dbReference type="EMBL" id="QGDO01000007">
    <property type="protein sequence ID" value="PWJ38582.1"/>
    <property type="molecule type" value="Genomic_DNA"/>
</dbReference>
<keyword evidence="1" id="KW-0472">Membrane</keyword>
<dbReference type="AlphaFoldDB" id="A0A315Z585"/>
<gene>
    <name evidence="2" type="ORF">BC781_107172</name>
</gene>
<dbReference type="RefSeq" id="WP_109621787.1">
    <property type="nucleotide sequence ID" value="NZ_QGDO01000007.1"/>
</dbReference>
<accession>A0A315Z585</accession>
<protein>
    <submittedName>
        <fullName evidence="2">Uncharacterized protein</fullName>
    </submittedName>
</protein>
<comment type="caution">
    <text evidence="2">The sequence shown here is derived from an EMBL/GenBank/DDBJ whole genome shotgun (WGS) entry which is preliminary data.</text>
</comment>
<dbReference type="Proteomes" id="UP000245535">
    <property type="component" value="Unassembled WGS sequence"/>
</dbReference>
<evidence type="ECO:0000313" key="3">
    <source>
        <dbReference type="Proteomes" id="UP000245535"/>
    </source>
</evidence>
<proteinExistence type="predicted"/>
<reference evidence="2 3" key="1">
    <citation type="submission" date="2018-03" db="EMBL/GenBank/DDBJ databases">
        <title>Genomic Encyclopedia of Archaeal and Bacterial Type Strains, Phase II (KMG-II): from individual species to whole genera.</title>
        <authorList>
            <person name="Goeker M."/>
        </authorList>
    </citation>
    <scope>NUCLEOTIDE SEQUENCE [LARGE SCALE GENOMIC DNA]</scope>
    <source>
        <strain evidence="2 3">DSM 28229</strain>
    </source>
</reference>
<feature type="transmembrane region" description="Helical" evidence="1">
    <location>
        <begin position="48"/>
        <end position="66"/>
    </location>
</feature>
<organism evidence="2 3">
    <name type="scientific">Sediminitomix flava</name>
    <dbReference type="NCBI Taxonomy" id="379075"/>
    <lineage>
        <taxon>Bacteria</taxon>
        <taxon>Pseudomonadati</taxon>
        <taxon>Bacteroidota</taxon>
        <taxon>Cytophagia</taxon>
        <taxon>Cytophagales</taxon>
        <taxon>Flammeovirgaceae</taxon>
        <taxon>Sediminitomix</taxon>
    </lineage>
</organism>
<keyword evidence="3" id="KW-1185">Reference proteome</keyword>